<feature type="compositionally biased region" description="Pro residues" evidence="1">
    <location>
        <begin position="1044"/>
        <end position="1062"/>
    </location>
</feature>
<feature type="region of interest" description="Disordered" evidence="1">
    <location>
        <begin position="486"/>
        <end position="579"/>
    </location>
</feature>
<accession>M2RKH3</accession>
<feature type="compositionally biased region" description="Polar residues" evidence="1">
    <location>
        <begin position="499"/>
        <end position="528"/>
    </location>
</feature>
<feature type="compositionally biased region" description="Pro residues" evidence="1">
    <location>
        <begin position="853"/>
        <end position="865"/>
    </location>
</feature>
<keyword evidence="3" id="KW-1185">Reference proteome</keyword>
<feature type="compositionally biased region" description="Low complexity" evidence="1">
    <location>
        <begin position="1023"/>
        <end position="1032"/>
    </location>
</feature>
<feature type="compositionally biased region" description="Pro residues" evidence="1">
    <location>
        <begin position="760"/>
        <end position="771"/>
    </location>
</feature>
<protein>
    <submittedName>
        <fullName evidence="2">Uncharacterized protein</fullName>
    </submittedName>
</protein>
<dbReference type="STRING" id="914234.M2RKH3"/>
<feature type="compositionally biased region" description="Polar residues" evidence="1">
    <location>
        <begin position="671"/>
        <end position="680"/>
    </location>
</feature>
<reference evidence="2 3" key="1">
    <citation type="journal article" date="2012" name="Proc. Natl. Acad. Sci. U.S.A.">
        <title>Comparative genomics of Ceriporiopsis subvermispora and Phanerochaete chrysosporium provide insight into selective ligninolysis.</title>
        <authorList>
            <person name="Fernandez-Fueyo E."/>
            <person name="Ruiz-Duenas F.J."/>
            <person name="Ferreira P."/>
            <person name="Floudas D."/>
            <person name="Hibbett D.S."/>
            <person name="Canessa P."/>
            <person name="Larrondo L.F."/>
            <person name="James T.Y."/>
            <person name="Seelenfreund D."/>
            <person name="Lobos S."/>
            <person name="Polanco R."/>
            <person name="Tello M."/>
            <person name="Honda Y."/>
            <person name="Watanabe T."/>
            <person name="Watanabe T."/>
            <person name="Ryu J.S."/>
            <person name="Kubicek C.P."/>
            <person name="Schmoll M."/>
            <person name="Gaskell J."/>
            <person name="Hammel K.E."/>
            <person name="St John F.J."/>
            <person name="Vanden Wymelenberg A."/>
            <person name="Sabat G."/>
            <person name="Splinter BonDurant S."/>
            <person name="Syed K."/>
            <person name="Yadav J.S."/>
            <person name="Doddapaneni H."/>
            <person name="Subramanian V."/>
            <person name="Lavin J.L."/>
            <person name="Oguiza J.A."/>
            <person name="Perez G."/>
            <person name="Pisabarro A.G."/>
            <person name="Ramirez L."/>
            <person name="Santoyo F."/>
            <person name="Master E."/>
            <person name="Coutinho P.M."/>
            <person name="Henrissat B."/>
            <person name="Lombard V."/>
            <person name="Magnuson J.K."/>
            <person name="Kuees U."/>
            <person name="Hori C."/>
            <person name="Igarashi K."/>
            <person name="Samejima M."/>
            <person name="Held B.W."/>
            <person name="Barry K.W."/>
            <person name="LaButti K.M."/>
            <person name="Lapidus A."/>
            <person name="Lindquist E.A."/>
            <person name="Lucas S.M."/>
            <person name="Riley R."/>
            <person name="Salamov A.A."/>
            <person name="Hoffmeister D."/>
            <person name="Schwenk D."/>
            <person name="Hadar Y."/>
            <person name="Yarden O."/>
            <person name="de Vries R.P."/>
            <person name="Wiebenga A."/>
            <person name="Stenlid J."/>
            <person name="Eastwood D."/>
            <person name="Grigoriev I.V."/>
            <person name="Berka R.M."/>
            <person name="Blanchette R.A."/>
            <person name="Kersten P."/>
            <person name="Martinez A.T."/>
            <person name="Vicuna R."/>
            <person name="Cullen D."/>
        </authorList>
    </citation>
    <scope>NUCLEOTIDE SEQUENCE [LARGE SCALE GENOMIC DNA]</scope>
    <source>
        <strain evidence="2 3">B</strain>
    </source>
</reference>
<name>M2RKH3_CERS8</name>
<feature type="compositionally biased region" description="Pro residues" evidence="1">
    <location>
        <begin position="1131"/>
        <end position="1142"/>
    </location>
</feature>
<feature type="compositionally biased region" description="Pro residues" evidence="1">
    <location>
        <begin position="790"/>
        <end position="801"/>
    </location>
</feature>
<feature type="compositionally biased region" description="Polar residues" evidence="1">
    <location>
        <begin position="203"/>
        <end position="214"/>
    </location>
</feature>
<evidence type="ECO:0000256" key="1">
    <source>
        <dbReference type="SAM" id="MobiDB-lite"/>
    </source>
</evidence>
<feature type="region of interest" description="Disordered" evidence="1">
    <location>
        <begin position="184"/>
        <end position="258"/>
    </location>
</feature>
<feature type="region of interest" description="Disordered" evidence="1">
    <location>
        <begin position="133"/>
        <end position="167"/>
    </location>
</feature>
<dbReference type="AlphaFoldDB" id="M2RKH3"/>
<gene>
    <name evidence="2" type="ORF">CERSUDRAFT_122461</name>
</gene>
<feature type="compositionally biased region" description="Basic and acidic residues" evidence="1">
    <location>
        <begin position="1107"/>
        <end position="1116"/>
    </location>
</feature>
<feature type="compositionally biased region" description="Low complexity" evidence="1">
    <location>
        <begin position="1154"/>
        <end position="1165"/>
    </location>
</feature>
<feature type="compositionally biased region" description="Low complexity" evidence="1">
    <location>
        <begin position="486"/>
        <end position="495"/>
    </location>
</feature>
<dbReference type="EMBL" id="KB445794">
    <property type="protein sequence ID" value="EMD38947.1"/>
    <property type="molecule type" value="Genomic_DNA"/>
</dbReference>
<feature type="compositionally biased region" description="Polar residues" evidence="1">
    <location>
        <begin position="1077"/>
        <end position="1106"/>
    </location>
</feature>
<dbReference type="HOGENOM" id="CLU_006928_0_0_1"/>
<evidence type="ECO:0000313" key="2">
    <source>
        <dbReference type="EMBL" id="EMD38947.1"/>
    </source>
</evidence>
<feature type="compositionally biased region" description="Pro residues" evidence="1">
    <location>
        <begin position="563"/>
        <end position="575"/>
    </location>
</feature>
<feature type="compositionally biased region" description="Pro residues" evidence="1">
    <location>
        <begin position="640"/>
        <end position="656"/>
    </location>
</feature>
<feature type="region of interest" description="Disordered" evidence="1">
    <location>
        <begin position="616"/>
        <end position="868"/>
    </location>
</feature>
<feature type="region of interest" description="Disordered" evidence="1">
    <location>
        <begin position="334"/>
        <end position="365"/>
    </location>
</feature>
<organism evidence="2 3">
    <name type="scientific">Ceriporiopsis subvermispora (strain B)</name>
    <name type="common">White-rot fungus</name>
    <name type="synonym">Gelatoporia subvermispora</name>
    <dbReference type="NCBI Taxonomy" id="914234"/>
    <lineage>
        <taxon>Eukaryota</taxon>
        <taxon>Fungi</taxon>
        <taxon>Dikarya</taxon>
        <taxon>Basidiomycota</taxon>
        <taxon>Agaricomycotina</taxon>
        <taxon>Agaricomycetes</taxon>
        <taxon>Polyporales</taxon>
        <taxon>Gelatoporiaceae</taxon>
        <taxon>Gelatoporia</taxon>
    </lineage>
</organism>
<dbReference type="Proteomes" id="UP000016930">
    <property type="component" value="Unassembled WGS sequence"/>
</dbReference>
<sequence>MNITRSIVFGHVRTRVKPPHEAEGGRAGQRVNSSAIAALEIRGGRTCPPRERHATQVATVTVSAWARVGDSGVSVSPEAFVSTPYVFSISSTRSMDDLYQNAWSETPATAESSITLKGTASAWSPPKLSLASHDEEADLAAPSWSTGAGISWDEPSESAGFSWSQADPDLAWGTSTYENIQIRKPPEEREPSPPPPQLDDASNPPTSELHTTPTPDVDEISVEHDLSPPIRSDSPTFTPKAVPTPPDSPDAFGTFASGFAADDEPVSAFLQKDFEEDAWGSPWVNGDGEAHSSQDAESLDEWEAARQQKAKHDRRVPPELVASILAQCGEFIRETWPDPEVKESDADKETDGGATKDSSRDDWRRGLEGVDGLEASVNTMLPPLSLQPQVQFGKTAIARKMAASVRLTKNLSLTKGSPMSHYLAAKGSTAWEVAVKERKEEVEDDVVPVGWRILEKEQASAAAADANKAKPAGRLFSFWNRRASAIPQAASASPEANEDTASMTSVRSESPAPNANISHSRSGSQDSVKPQVPVITDRNTSTPTPSFTPPVAPQMSSYATAPDPVPERTPTPPAAAPSAVSRFLNRFSRRSSAPNSRSPRHSLALSSDDLEFLSDIVPSAGDDAEDAAEALRELDAMKPQPLPPILPPPPPPPAPVPASKATSPVGVATPPASNNTNSGGPSLDDDFDDFFSATTSNIVPQPLGPPSRSSAPAPQPTLISAPPKLSMQPPTLMAPVKPDTRSLSPSPLAFIGSAVDRPASQPPLLPPPPSSRPHTPVSPANSTGSSRPKLPSPITLPPPSGSPAGSRPTSATSSTSHARSVSPTSPASLRPLAELYPQVQQTATASASMAPFALPPPPAPKPQPRINPMVPYAYADIMTPDSAISPQQSTSLLSSFNSKRSLDEDEYSDFYSSPVATSRSSLTMAPLMPPQSSQARVHGAFAVGHHSRPSVPSRFSLPPLTAPPPPAKPVISQKPALPPPASAPSINAFDDDDEFSEFHSSAAPSPAEPPSTQSLYAPGLDNSFSFGSDSSFLTPSKTSGFDNPTPPWSPLRTPSPPRPPSKSPSSILPLNPPPQSTQQAGHVPQSTQQQQLSSIGSAGLKRNSSIQERRKAEHQHTISLMERAAARPGRWPAPPSPLPEAIPMPGAGAKPEIDLLGGDDLMQGGAFLTPAPSRMGNAPPLAPAPTTQSAPSMDLFGPPLAASRPNSVGPPVISPPSSAPVKGSGLSAQDLSFFEGL</sequence>
<evidence type="ECO:0000313" key="3">
    <source>
        <dbReference type="Proteomes" id="UP000016930"/>
    </source>
</evidence>
<feature type="compositionally biased region" description="Basic and acidic residues" evidence="1">
    <location>
        <begin position="334"/>
        <end position="351"/>
    </location>
</feature>
<feature type="region of interest" description="Disordered" evidence="1">
    <location>
        <begin position="278"/>
        <end position="299"/>
    </location>
</feature>
<feature type="compositionally biased region" description="Polar residues" evidence="1">
    <location>
        <begin position="1033"/>
        <end position="1042"/>
    </location>
</feature>
<dbReference type="OrthoDB" id="3262497at2759"/>
<proteinExistence type="predicted"/>
<feature type="region of interest" description="Disordered" evidence="1">
    <location>
        <begin position="922"/>
        <end position="1237"/>
    </location>
</feature>
<feature type="compositionally biased region" description="Low complexity" evidence="1">
    <location>
        <begin position="802"/>
        <end position="825"/>
    </location>
</feature>